<dbReference type="GeneID" id="25261775"/>
<accession>A0A066VKN9</accession>
<sequence length="72" mass="8479">MSRVRASGRKERNRFSCYVWRCTDSCYTQFHGLFPSFSHTTLHKRVSRTSLRSRGELTQGSKAWVLLVKRNL</sequence>
<evidence type="ECO:0000313" key="2">
    <source>
        <dbReference type="Proteomes" id="UP000027361"/>
    </source>
</evidence>
<dbReference type="AlphaFoldDB" id="A0A066VKN9"/>
<evidence type="ECO:0000313" key="1">
    <source>
        <dbReference type="EMBL" id="KDN42302.1"/>
    </source>
</evidence>
<proteinExistence type="predicted"/>
<dbReference type="HOGENOM" id="CLU_2723989_0_0_1"/>
<name>A0A066VKN9_TILAU</name>
<gene>
    <name evidence="1" type="ORF">K437DRAFT_165545</name>
</gene>
<dbReference type="InParanoid" id="A0A066VKN9"/>
<dbReference type="Proteomes" id="UP000027361">
    <property type="component" value="Unassembled WGS sequence"/>
</dbReference>
<reference evidence="1 2" key="1">
    <citation type="submission" date="2014-05" db="EMBL/GenBank/DDBJ databases">
        <title>Draft genome sequence of a rare smut relative, Tilletiaria anomala UBC 951.</title>
        <authorList>
            <consortium name="DOE Joint Genome Institute"/>
            <person name="Toome M."/>
            <person name="Kuo A."/>
            <person name="Henrissat B."/>
            <person name="Lipzen A."/>
            <person name="Tritt A."/>
            <person name="Yoshinaga Y."/>
            <person name="Zane M."/>
            <person name="Barry K."/>
            <person name="Grigoriev I.V."/>
            <person name="Spatafora J.W."/>
            <person name="Aimea M.C."/>
        </authorList>
    </citation>
    <scope>NUCLEOTIDE SEQUENCE [LARGE SCALE GENOMIC DNA]</scope>
    <source>
        <strain evidence="1 2">UBC 951</strain>
    </source>
</reference>
<organism evidence="1 2">
    <name type="scientific">Tilletiaria anomala (strain ATCC 24038 / CBS 436.72 / UBC 951)</name>
    <dbReference type="NCBI Taxonomy" id="1037660"/>
    <lineage>
        <taxon>Eukaryota</taxon>
        <taxon>Fungi</taxon>
        <taxon>Dikarya</taxon>
        <taxon>Basidiomycota</taxon>
        <taxon>Ustilaginomycotina</taxon>
        <taxon>Exobasidiomycetes</taxon>
        <taxon>Georgefischeriales</taxon>
        <taxon>Tilletiariaceae</taxon>
        <taxon>Tilletiaria</taxon>
    </lineage>
</organism>
<protein>
    <submittedName>
        <fullName evidence="1">Uncharacterized protein</fullName>
    </submittedName>
</protein>
<dbReference type="RefSeq" id="XP_013242011.1">
    <property type="nucleotide sequence ID" value="XM_013386557.1"/>
</dbReference>
<dbReference type="EMBL" id="JMSN01000071">
    <property type="protein sequence ID" value="KDN42302.1"/>
    <property type="molecule type" value="Genomic_DNA"/>
</dbReference>
<comment type="caution">
    <text evidence="1">The sequence shown here is derived from an EMBL/GenBank/DDBJ whole genome shotgun (WGS) entry which is preliminary data.</text>
</comment>
<keyword evidence="2" id="KW-1185">Reference proteome</keyword>